<protein>
    <recommendedName>
        <fullName evidence="2">Clp R domain-containing protein</fullName>
    </recommendedName>
</protein>
<dbReference type="InterPro" id="IPR036628">
    <property type="entry name" value="Clp_N_dom_sf"/>
</dbReference>
<dbReference type="InterPro" id="IPR004176">
    <property type="entry name" value="Clp_R_N"/>
</dbReference>
<evidence type="ECO:0000313" key="3">
    <source>
        <dbReference type="EMBL" id="MED6213142.1"/>
    </source>
</evidence>
<feature type="non-terminal residue" evidence="3">
    <location>
        <position position="88"/>
    </location>
</feature>
<gene>
    <name evidence="3" type="ORF">PIB30_090350</name>
</gene>
<keyword evidence="4" id="KW-1185">Reference proteome</keyword>
<evidence type="ECO:0000256" key="1">
    <source>
        <dbReference type="PROSITE-ProRule" id="PRU01251"/>
    </source>
</evidence>
<feature type="domain" description="Clp R" evidence="2">
    <location>
        <begin position="1"/>
        <end position="88"/>
    </location>
</feature>
<dbReference type="PROSITE" id="PS51903">
    <property type="entry name" value="CLP_R"/>
    <property type="match status" value="1"/>
</dbReference>
<sequence length="88" mass="9307">MAAQQEAKHLGHKYIGTEHMLLGLLVEVTGMAAMVLDCSGIDLAVAREQVECLSGKGGGCSGLTCTELRFTADAHSLLHLSLKLARNN</sequence>
<name>A0ABU6YTT0_9FABA</name>
<dbReference type="Proteomes" id="UP001341840">
    <property type="component" value="Unassembled WGS sequence"/>
</dbReference>
<accession>A0ABU6YTT0</accession>
<dbReference type="EMBL" id="JASCZI010243395">
    <property type="protein sequence ID" value="MED6213142.1"/>
    <property type="molecule type" value="Genomic_DNA"/>
</dbReference>
<evidence type="ECO:0000259" key="2">
    <source>
        <dbReference type="PROSITE" id="PS51903"/>
    </source>
</evidence>
<dbReference type="Pfam" id="PF02861">
    <property type="entry name" value="Clp_N"/>
    <property type="match status" value="1"/>
</dbReference>
<dbReference type="Gene3D" id="1.10.1780.10">
    <property type="entry name" value="Clp, N-terminal domain"/>
    <property type="match status" value="1"/>
</dbReference>
<dbReference type="SUPFAM" id="SSF81923">
    <property type="entry name" value="Double Clp-N motif"/>
    <property type="match status" value="1"/>
</dbReference>
<keyword evidence="1" id="KW-0677">Repeat</keyword>
<organism evidence="3 4">
    <name type="scientific">Stylosanthes scabra</name>
    <dbReference type="NCBI Taxonomy" id="79078"/>
    <lineage>
        <taxon>Eukaryota</taxon>
        <taxon>Viridiplantae</taxon>
        <taxon>Streptophyta</taxon>
        <taxon>Embryophyta</taxon>
        <taxon>Tracheophyta</taxon>
        <taxon>Spermatophyta</taxon>
        <taxon>Magnoliopsida</taxon>
        <taxon>eudicotyledons</taxon>
        <taxon>Gunneridae</taxon>
        <taxon>Pentapetalae</taxon>
        <taxon>rosids</taxon>
        <taxon>fabids</taxon>
        <taxon>Fabales</taxon>
        <taxon>Fabaceae</taxon>
        <taxon>Papilionoideae</taxon>
        <taxon>50 kb inversion clade</taxon>
        <taxon>dalbergioids sensu lato</taxon>
        <taxon>Dalbergieae</taxon>
        <taxon>Pterocarpus clade</taxon>
        <taxon>Stylosanthes</taxon>
    </lineage>
</organism>
<evidence type="ECO:0000313" key="4">
    <source>
        <dbReference type="Proteomes" id="UP001341840"/>
    </source>
</evidence>
<comment type="caution">
    <text evidence="3">The sequence shown here is derived from an EMBL/GenBank/DDBJ whole genome shotgun (WGS) entry which is preliminary data.</text>
</comment>
<proteinExistence type="predicted"/>
<reference evidence="3 4" key="1">
    <citation type="journal article" date="2023" name="Plants (Basel)">
        <title>Bridging the Gap: Combining Genomics and Transcriptomics Approaches to Understand Stylosanthes scabra, an Orphan Legume from the Brazilian Caatinga.</title>
        <authorList>
            <person name="Ferreira-Neto J.R.C."/>
            <person name="da Silva M.D."/>
            <person name="Binneck E."/>
            <person name="de Melo N.F."/>
            <person name="da Silva R.H."/>
            <person name="de Melo A.L.T.M."/>
            <person name="Pandolfi V."/>
            <person name="Bustamante F.O."/>
            <person name="Brasileiro-Vidal A.C."/>
            <person name="Benko-Iseppon A.M."/>
        </authorList>
    </citation>
    <scope>NUCLEOTIDE SEQUENCE [LARGE SCALE GENOMIC DNA]</scope>
    <source>
        <tissue evidence="3">Leaves</tissue>
    </source>
</reference>